<feature type="domain" description="4Fe-4S ferredoxin-type" evidence="5">
    <location>
        <begin position="334"/>
        <end position="362"/>
    </location>
</feature>
<evidence type="ECO:0000256" key="2">
    <source>
        <dbReference type="ARBA" id="ARBA00023004"/>
    </source>
</evidence>
<proteinExistence type="predicted"/>
<accession>A0A2T3MWR9</accession>
<dbReference type="PANTHER" id="PTHR40447:SF1">
    <property type="entry name" value="ANAEROBIC SULFITE REDUCTASE SUBUNIT A"/>
    <property type="match status" value="1"/>
</dbReference>
<dbReference type="OrthoDB" id="9795302at2"/>
<feature type="domain" description="4Fe-4S ferredoxin-type" evidence="5">
    <location>
        <begin position="255"/>
        <end position="285"/>
    </location>
</feature>
<gene>
    <name evidence="6" type="ORF">C9I89_13510</name>
</gene>
<organism evidence="6 7">
    <name type="scientific">Photobacterium lipolyticum</name>
    <dbReference type="NCBI Taxonomy" id="266810"/>
    <lineage>
        <taxon>Bacteria</taxon>
        <taxon>Pseudomonadati</taxon>
        <taxon>Pseudomonadota</taxon>
        <taxon>Gammaproteobacteria</taxon>
        <taxon>Vibrionales</taxon>
        <taxon>Vibrionaceae</taxon>
        <taxon>Photobacterium</taxon>
    </lineage>
</organism>
<dbReference type="PROSITE" id="PS00198">
    <property type="entry name" value="4FE4S_FER_1"/>
    <property type="match status" value="2"/>
</dbReference>
<dbReference type="GO" id="GO:0051536">
    <property type="term" value="F:iron-sulfur cluster binding"/>
    <property type="evidence" value="ECO:0007669"/>
    <property type="project" value="UniProtKB-KW"/>
</dbReference>
<dbReference type="Pfam" id="PF17179">
    <property type="entry name" value="Fer4_22"/>
    <property type="match status" value="1"/>
</dbReference>
<feature type="region of interest" description="Disordered" evidence="4">
    <location>
        <begin position="216"/>
        <end position="236"/>
    </location>
</feature>
<keyword evidence="7" id="KW-1185">Reference proteome</keyword>
<dbReference type="PROSITE" id="PS51379">
    <property type="entry name" value="4FE4S_FER_2"/>
    <property type="match status" value="2"/>
</dbReference>
<name>A0A2T3MWR9_9GAMM</name>
<reference evidence="6 7" key="1">
    <citation type="submission" date="2018-03" db="EMBL/GenBank/DDBJ databases">
        <title>Whole genome sequencing of Histamine producing bacteria.</title>
        <authorList>
            <person name="Butler K."/>
        </authorList>
    </citation>
    <scope>NUCLEOTIDE SEQUENCE [LARGE SCALE GENOMIC DNA]</scope>
    <source>
        <strain evidence="6 7">DSM 16190</strain>
    </source>
</reference>
<evidence type="ECO:0000256" key="3">
    <source>
        <dbReference type="ARBA" id="ARBA00023014"/>
    </source>
</evidence>
<dbReference type="SUPFAM" id="SSF54862">
    <property type="entry name" value="4Fe-4S ferredoxins"/>
    <property type="match status" value="1"/>
</dbReference>
<keyword evidence="2" id="KW-0408">Iron</keyword>
<evidence type="ECO:0000313" key="6">
    <source>
        <dbReference type="EMBL" id="PSW04338.1"/>
    </source>
</evidence>
<dbReference type="InterPro" id="IPR017896">
    <property type="entry name" value="4Fe4S_Fe-S-bd"/>
</dbReference>
<dbReference type="Proteomes" id="UP000240904">
    <property type="component" value="Unassembled WGS sequence"/>
</dbReference>
<dbReference type="RefSeq" id="WP_107283867.1">
    <property type="nucleotide sequence ID" value="NZ_PYMC01000009.1"/>
</dbReference>
<dbReference type="EMBL" id="PYMC01000009">
    <property type="protein sequence ID" value="PSW04338.1"/>
    <property type="molecule type" value="Genomic_DNA"/>
</dbReference>
<evidence type="ECO:0000256" key="1">
    <source>
        <dbReference type="ARBA" id="ARBA00022723"/>
    </source>
</evidence>
<dbReference type="PANTHER" id="PTHR40447">
    <property type="entry name" value="ANAEROBIC SULFITE REDUCTASE SUBUNIT A"/>
    <property type="match status" value="1"/>
</dbReference>
<dbReference type="AlphaFoldDB" id="A0A2T3MWR9"/>
<evidence type="ECO:0000256" key="4">
    <source>
        <dbReference type="SAM" id="MobiDB-lite"/>
    </source>
</evidence>
<comment type="caution">
    <text evidence="6">The sequence shown here is derived from an EMBL/GenBank/DDBJ whole genome shotgun (WGS) entry which is preliminary data.</text>
</comment>
<keyword evidence="3" id="KW-0411">Iron-sulfur</keyword>
<evidence type="ECO:0000259" key="5">
    <source>
        <dbReference type="PROSITE" id="PS51379"/>
    </source>
</evidence>
<evidence type="ECO:0000313" key="7">
    <source>
        <dbReference type="Proteomes" id="UP000240904"/>
    </source>
</evidence>
<feature type="compositionally biased region" description="Polar residues" evidence="4">
    <location>
        <begin position="216"/>
        <end position="229"/>
    </location>
</feature>
<dbReference type="InterPro" id="IPR017900">
    <property type="entry name" value="4Fe4S_Fe_S_CS"/>
</dbReference>
<keyword evidence="1" id="KW-0479">Metal-binding</keyword>
<dbReference type="GO" id="GO:0046872">
    <property type="term" value="F:metal ion binding"/>
    <property type="evidence" value="ECO:0007669"/>
    <property type="project" value="UniProtKB-KW"/>
</dbReference>
<sequence length="383" mass="42356">MENISNPHKKILDREDFHALFDVLHALDYKIVGPVVKDGAIAFDRVTSPRQLAAGVIDEQFPGSYQLTASHSPRYFDWNTGPQAIKPFLFKPRQALWTCDVDDHNLVFNPCTVEVEKQAFIGVRACDLAALALQDKHFLQGAYQDEFYQAQRKQMLIVAVNCSRSGNQCFCVSTGDGPEASFYYDIVLDELDEGFLLDGGSEKGQQVMAQLPLTSATPAQQGKAEQQVKSAAEAQKKKMPRKSQLAGLVKVLDSDRWLAVAERCLACGNCTLVCPTCFCSKQESESDICLASASQVRLWDSCFSEDHSYIFGKTVRPTIASRYKQWLIHKLVVWQQQYGRSGCVGCGRCVTWCPVAIDLVAEAQLLVNEANGSEGKNNNGGHG</sequence>
<protein>
    <submittedName>
        <fullName evidence="6">Sulfite reductase subunit A</fullName>
    </submittedName>
</protein>